<feature type="non-terminal residue" evidence="1">
    <location>
        <position position="112"/>
    </location>
</feature>
<dbReference type="AlphaFoldDB" id="A0A1A8CKE3"/>
<protein>
    <submittedName>
        <fullName evidence="1">Uncharacterized protein</fullName>
    </submittedName>
</protein>
<reference evidence="1" key="2">
    <citation type="submission" date="2016-06" db="EMBL/GenBank/DDBJ databases">
        <title>The genome of a short-lived fish provides insights into sex chromosome evolution and the genetic control of aging.</title>
        <authorList>
            <person name="Reichwald K."/>
            <person name="Felder M."/>
            <person name="Petzold A."/>
            <person name="Koch P."/>
            <person name="Groth M."/>
            <person name="Platzer M."/>
        </authorList>
    </citation>
    <scope>NUCLEOTIDE SEQUENCE</scope>
    <source>
        <tissue evidence="1">Brain</tissue>
    </source>
</reference>
<name>A0A1A8CKE3_NOTKA</name>
<organism evidence="1">
    <name type="scientific">Nothobranchius kadleci</name>
    <name type="common">African annual killifish</name>
    <dbReference type="NCBI Taxonomy" id="1051664"/>
    <lineage>
        <taxon>Eukaryota</taxon>
        <taxon>Metazoa</taxon>
        <taxon>Chordata</taxon>
        <taxon>Craniata</taxon>
        <taxon>Vertebrata</taxon>
        <taxon>Euteleostomi</taxon>
        <taxon>Actinopterygii</taxon>
        <taxon>Neopterygii</taxon>
        <taxon>Teleostei</taxon>
        <taxon>Neoteleostei</taxon>
        <taxon>Acanthomorphata</taxon>
        <taxon>Ovalentaria</taxon>
        <taxon>Atherinomorphae</taxon>
        <taxon>Cyprinodontiformes</taxon>
        <taxon>Nothobranchiidae</taxon>
        <taxon>Nothobranchius</taxon>
    </lineage>
</organism>
<dbReference type="EMBL" id="HADZ01016311">
    <property type="protein sequence ID" value="SBP80252.1"/>
    <property type="molecule type" value="Transcribed_RNA"/>
</dbReference>
<accession>A0A1A8CKE3</accession>
<gene>
    <name evidence="1" type="primary">Nfu_g_1_019184</name>
</gene>
<sequence>LVSVYFLHLYVFGPCVIFVFLDSPTSGSPLIWTYSLELHRTPGLRIQPRSSSSSQTILLTLSNPALPLELRRSPFWIIPGSLPPLIPQTKSSPTLVPVFSPDPLEFSACPKF</sequence>
<proteinExistence type="predicted"/>
<evidence type="ECO:0000313" key="1">
    <source>
        <dbReference type="EMBL" id="SBP80252.1"/>
    </source>
</evidence>
<feature type="non-terminal residue" evidence="1">
    <location>
        <position position="1"/>
    </location>
</feature>
<reference evidence="1" key="1">
    <citation type="submission" date="2016-05" db="EMBL/GenBank/DDBJ databases">
        <authorList>
            <person name="Lavstsen T."/>
            <person name="Jespersen J.S."/>
        </authorList>
    </citation>
    <scope>NUCLEOTIDE SEQUENCE</scope>
    <source>
        <tissue evidence="1">Brain</tissue>
    </source>
</reference>